<dbReference type="EMBL" id="JASJOS010000005">
    <property type="protein sequence ID" value="MDJ1481295.1"/>
    <property type="molecule type" value="Genomic_DNA"/>
</dbReference>
<evidence type="ECO:0000313" key="2">
    <source>
        <dbReference type="Proteomes" id="UP001241110"/>
    </source>
</evidence>
<organism evidence="1 2">
    <name type="scientific">Xanthocytophaga flava</name>
    <dbReference type="NCBI Taxonomy" id="3048013"/>
    <lineage>
        <taxon>Bacteria</taxon>
        <taxon>Pseudomonadati</taxon>
        <taxon>Bacteroidota</taxon>
        <taxon>Cytophagia</taxon>
        <taxon>Cytophagales</taxon>
        <taxon>Rhodocytophagaceae</taxon>
        <taxon>Xanthocytophaga</taxon>
    </lineage>
</organism>
<reference evidence="1" key="1">
    <citation type="submission" date="2023-05" db="EMBL/GenBank/DDBJ databases">
        <authorList>
            <person name="Zhang X."/>
        </authorList>
    </citation>
    <scope>NUCLEOTIDE SEQUENCE</scope>
    <source>
        <strain evidence="1">YF14B1</strain>
    </source>
</reference>
<evidence type="ECO:0000313" key="1">
    <source>
        <dbReference type="EMBL" id="MDJ1481295.1"/>
    </source>
</evidence>
<comment type="caution">
    <text evidence="1">The sequence shown here is derived from an EMBL/GenBank/DDBJ whole genome shotgun (WGS) entry which is preliminary data.</text>
</comment>
<sequence>MDSSIEKRLEDIYQKMEKFGIKNSRLAEAGGISLFTVAKVLSEKRSDPRYLTDGNISAIESAIEKILDEYRQELCGEKKAQ</sequence>
<protein>
    <submittedName>
        <fullName evidence="1">Uncharacterized protein</fullName>
    </submittedName>
</protein>
<gene>
    <name evidence="1" type="ORF">QNI16_12430</name>
</gene>
<proteinExistence type="predicted"/>
<accession>A0AAE3QPS4</accession>
<dbReference type="AlphaFoldDB" id="A0AAE3QPS4"/>
<dbReference type="RefSeq" id="WP_313978868.1">
    <property type="nucleotide sequence ID" value="NZ_JASJOS010000005.1"/>
</dbReference>
<dbReference type="Proteomes" id="UP001241110">
    <property type="component" value="Unassembled WGS sequence"/>
</dbReference>
<name>A0AAE3QPS4_9BACT</name>